<evidence type="ECO:0000259" key="2">
    <source>
        <dbReference type="Pfam" id="PF00535"/>
    </source>
</evidence>
<dbReference type="InterPro" id="IPR001173">
    <property type="entry name" value="Glyco_trans_2-like"/>
</dbReference>
<feature type="domain" description="Glycosyltransferase 2-like" evidence="2">
    <location>
        <begin position="4"/>
        <end position="169"/>
    </location>
</feature>
<dbReference type="EMBL" id="WHNX01000026">
    <property type="protein sequence ID" value="MPW26751.1"/>
    <property type="molecule type" value="Genomic_DNA"/>
</dbReference>
<evidence type="ECO:0000313" key="3">
    <source>
        <dbReference type="EMBL" id="MPW26751.1"/>
    </source>
</evidence>
<evidence type="ECO:0000256" key="1">
    <source>
        <dbReference type="SAM" id="Phobius"/>
    </source>
</evidence>
<dbReference type="PANTHER" id="PTHR48090">
    <property type="entry name" value="UNDECAPRENYL-PHOSPHATE 4-DEOXY-4-FORMAMIDO-L-ARABINOSE TRANSFERASE-RELATED"/>
    <property type="match status" value="1"/>
</dbReference>
<dbReference type="SUPFAM" id="SSF53448">
    <property type="entry name" value="Nucleotide-diphospho-sugar transferases"/>
    <property type="match status" value="1"/>
</dbReference>
<accession>A0A6A7KBU2</accession>
<feature type="transmembrane region" description="Helical" evidence="1">
    <location>
        <begin position="263"/>
        <end position="289"/>
    </location>
</feature>
<sequence>MKISLIIPCYNEEESIDLLYKEICLVLEELKRFDIEIIFVDDGSKDNTLDRILKISEEDNKVKYVSFSRNFGKEAAVYAGFYSASGDYIGLLDADLQHPPKALIPMIEALEFDDYDIAAARRINRKGEKKGYSFCAKSFYKLINRTFQVKIEDGAQDFRVMKRKVVEAILNMPEYHRFSKGIFSWVGFKTKWFEHENVERVNGTTKWSFRKSCGYAIDGIVSFSTMPLRIALCIGTIASLLGFLYVSYIILRTLIYGADIPGFPTLVSFILIMNGFILLSLGIVGEYIAKIFTEIKHRPLYIIDKTNVEVGEIKSK</sequence>
<reference evidence="3 4" key="1">
    <citation type="submission" date="2019-10" db="EMBL/GenBank/DDBJ databases">
        <title>Alkalibaculum tamaniensis sp.nov., a new alkaliphilic acetogen, isolated on methoxylated aromatics from a mud volcano.</title>
        <authorList>
            <person name="Khomyakova M.A."/>
            <person name="Merkel A.Y."/>
            <person name="Bonch-Osmolovskaya E.A."/>
            <person name="Slobodkin A.I."/>
        </authorList>
    </citation>
    <scope>NUCLEOTIDE SEQUENCE [LARGE SCALE GENOMIC DNA]</scope>
    <source>
        <strain evidence="3 4">M08DMB</strain>
    </source>
</reference>
<keyword evidence="3" id="KW-0808">Transferase</keyword>
<organism evidence="3 4">
    <name type="scientific">Alkalibaculum sporogenes</name>
    <dbReference type="NCBI Taxonomy" id="2655001"/>
    <lineage>
        <taxon>Bacteria</taxon>
        <taxon>Bacillati</taxon>
        <taxon>Bacillota</taxon>
        <taxon>Clostridia</taxon>
        <taxon>Eubacteriales</taxon>
        <taxon>Eubacteriaceae</taxon>
        <taxon>Alkalibaculum</taxon>
    </lineage>
</organism>
<dbReference type="Proteomes" id="UP000440004">
    <property type="component" value="Unassembled WGS sequence"/>
</dbReference>
<dbReference type="Gene3D" id="3.90.550.10">
    <property type="entry name" value="Spore Coat Polysaccharide Biosynthesis Protein SpsA, Chain A"/>
    <property type="match status" value="1"/>
</dbReference>
<dbReference type="AlphaFoldDB" id="A0A6A7KBU2"/>
<keyword evidence="1" id="KW-1133">Transmembrane helix</keyword>
<dbReference type="RefSeq" id="WP_152805641.1">
    <property type="nucleotide sequence ID" value="NZ_WHNX01000026.1"/>
</dbReference>
<dbReference type="CDD" id="cd04187">
    <property type="entry name" value="DPM1_like_bac"/>
    <property type="match status" value="1"/>
</dbReference>
<name>A0A6A7KBU2_9FIRM</name>
<dbReference type="InterPro" id="IPR029044">
    <property type="entry name" value="Nucleotide-diphossugar_trans"/>
</dbReference>
<keyword evidence="1" id="KW-0472">Membrane</keyword>
<comment type="caution">
    <text evidence="3">The sequence shown here is derived from an EMBL/GenBank/DDBJ whole genome shotgun (WGS) entry which is preliminary data.</text>
</comment>
<dbReference type="GO" id="GO:0005886">
    <property type="term" value="C:plasma membrane"/>
    <property type="evidence" value="ECO:0007669"/>
    <property type="project" value="TreeGrafter"/>
</dbReference>
<keyword evidence="1" id="KW-0812">Transmembrane</keyword>
<gene>
    <name evidence="3" type="ORF">GC105_13245</name>
</gene>
<protein>
    <submittedName>
        <fullName evidence="3">Glycosyltransferase</fullName>
    </submittedName>
</protein>
<dbReference type="GO" id="GO:0016740">
    <property type="term" value="F:transferase activity"/>
    <property type="evidence" value="ECO:0007669"/>
    <property type="project" value="UniProtKB-KW"/>
</dbReference>
<dbReference type="Pfam" id="PF00535">
    <property type="entry name" value="Glycos_transf_2"/>
    <property type="match status" value="1"/>
</dbReference>
<dbReference type="PANTHER" id="PTHR48090:SF8">
    <property type="entry name" value="GLYCOSYLTRANSFERASE CSBB-RELATED"/>
    <property type="match status" value="1"/>
</dbReference>
<feature type="transmembrane region" description="Helical" evidence="1">
    <location>
        <begin position="230"/>
        <end position="251"/>
    </location>
</feature>
<proteinExistence type="predicted"/>
<keyword evidence="4" id="KW-1185">Reference proteome</keyword>
<dbReference type="InterPro" id="IPR050256">
    <property type="entry name" value="Glycosyltransferase_2"/>
</dbReference>
<evidence type="ECO:0000313" key="4">
    <source>
        <dbReference type="Proteomes" id="UP000440004"/>
    </source>
</evidence>